<accession>A0A1C3X7N1</accession>
<dbReference type="Gene3D" id="1.20.5.340">
    <property type="match status" value="1"/>
</dbReference>
<keyword evidence="1" id="KW-0472">Membrane</keyword>
<dbReference type="AlphaFoldDB" id="A0A1C3X7N1"/>
<dbReference type="Proteomes" id="UP000199205">
    <property type="component" value="Unassembled WGS sequence"/>
</dbReference>
<gene>
    <name evidence="2" type="ORF">GA0061101_12745</name>
</gene>
<evidence type="ECO:0000313" key="2">
    <source>
        <dbReference type="EMBL" id="SCB48231.1"/>
    </source>
</evidence>
<sequence>MQMPERAKRMGANINTLVGILSIASSVGMGVWVTANKSRDIEDLQGWRKDFIVQTEANSARVDQRLQAIETRQSTAEGDIKTLGFRMSASEQSVGSVLASIKDLTSSVNELNGM</sequence>
<protein>
    <submittedName>
        <fullName evidence="2">Uncharacterized protein</fullName>
    </submittedName>
</protein>
<dbReference type="EMBL" id="FMAF01000027">
    <property type="protein sequence ID" value="SCB48231.1"/>
    <property type="molecule type" value="Genomic_DNA"/>
</dbReference>
<organism evidence="2 3">
    <name type="scientific">Rhizobium lusitanum</name>
    <dbReference type="NCBI Taxonomy" id="293958"/>
    <lineage>
        <taxon>Bacteria</taxon>
        <taxon>Pseudomonadati</taxon>
        <taxon>Pseudomonadota</taxon>
        <taxon>Alphaproteobacteria</taxon>
        <taxon>Hyphomicrobiales</taxon>
        <taxon>Rhizobiaceae</taxon>
        <taxon>Rhizobium/Agrobacterium group</taxon>
        <taxon>Rhizobium</taxon>
    </lineage>
</organism>
<keyword evidence="1" id="KW-1133">Transmembrane helix</keyword>
<keyword evidence="1" id="KW-0812">Transmembrane</keyword>
<reference evidence="2 3" key="1">
    <citation type="submission" date="2016-08" db="EMBL/GenBank/DDBJ databases">
        <authorList>
            <person name="Seilhamer J.J."/>
        </authorList>
    </citation>
    <scope>NUCLEOTIDE SEQUENCE [LARGE SCALE GENOMIC DNA]</scope>
    <source>
        <strain evidence="2 3">P1-7</strain>
    </source>
</reference>
<name>A0A1C3X7N1_9HYPH</name>
<evidence type="ECO:0000256" key="1">
    <source>
        <dbReference type="SAM" id="Phobius"/>
    </source>
</evidence>
<proteinExistence type="predicted"/>
<feature type="transmembrane region" description="Helical" evidence="1">
    <location>
        <begin position="12"/>
        <end position="35"/>
    </location>
</feature>
<evidence type="ECO:0000313" key="3">
    <source>
        <dbReference type="Proteomes" id="UP000199205"/>
    </source>
</evidence>